<evidence type="ECO:0000313" key="3">
    <source>
        <dbReference type="Proteomes" id="UP000286071"/>
    </source>
</evidence>
<keyword evidence="1" id="KW-1133">Transmembrane helix</keyword>
<protein>
    <submittedName>
        <fullName evidence="2">Uncharacterized protein</fullName>
    </submittedName>
</protein>
<organism evidence="2 3">
    <name type="scientific">Pseudomonas brassicacearum</name>
    <dbReference type="NCBI Taxonomy" id="930166"/>
    <lineage>
        <taxon>Bacteria</taxon>
        <taxon>Pseudomonadati</taxon>
        <taxon>Pseudomonadota</taxon>
        <taxon>Gammaproteobacteria</taxon>
        <taxon>Pseudomonadales</taxon>
        <taxon>Pseudomonadaceae</taxon>
        <taxon>Pseudomonas</taxon>
    </lineage>
</organism>
<dbReference type="EMBL" id="MOBJ01000006">
    <property type="protein sequence ID" value="RON10135.1"/>
    <property type="molecule type" value="Genomic_DNA"/>
</dbReference>
<keyword evidence="1" id="KW-0812">Transmembrane</keyword>
<dbReference type="AlphaFoldDB" id="A0A423HAB0"/>
<keyword evidence="1" id="KW-0472">Membrane</keyword>
<proteinExistence type="predicted"/>
<evidence type="ECO:0000256" key="1">
    <source>
        <dbReference type="SAM" id="Phobius"/>
    </source>
</evidence>
<name>A0A423HAB0_9PSED</name>
<comment type="caution">
    <text evidence="2">The sequence shown here is derived from an EMBL/GenBank/DDBJ whole genome shotgun (WGS) entry which is preliminary data.</text>
</comment>
<dbReference type="Proteomes" id="UP000286071">
    <property type="component" value="Unassembled WGS sequence"/>
</dbReference>
<gene>
    <name evidence="2" type="ORF">BK659_09550</name>
</gene>
<feature type="transmembrane region" description="Helical" evidence="1">
    <location>
        <begin position="27"/>
        <end position="46"/>
    </location>
</feature>
<sequence>MALGGISLLFVVKYCIEYFEGPIAESWIDLALVLAAYVLFFLLEPLHKWLRKKWSKGARQKERQREGEGVR</sequence>
<evidence type="ECO:0000313" key="2">
    <source>
        <dbReference type="EMBL" id="RON10135.1"/>
    </source>
</evidence>
<reference evidence="2 3" key="1">
    <citation type="submission" date="2016-10" db="EMBL/GenBank/DDBJ databases">
        <title>Comparative genome analysis of multiple Pseudomonas spp. focuses on biocontrol and plant growth promoting traits.</title>
        <authorList>
            <person name="Tao X.-Y."/>
            <person name="Taylor C.G."/>
        </authorList>
    </citation>
    <scope>NUCLEOTIDE SEQUENCE [LARGE SCALE GENOMIC DNA]</scope>
    <source>
        <strain evidence="2 3">48H11</strain>
    </source>
</reference>
<accession>A0A423HAB0</accession>